<accession>A0A9W9U9S8</accession>
<dbReference type="AlphaFoldDB" id="A0A9W9U9S8"/>
<name>A0A9W9U9S8_PENBR</name>
<comment type="caution">
    <text evidence="1">The sequence shown here is derived from an EMBL/GenBank/DDBJ whole genome shotgun (WGS) entry which is preliminary data.</text>
</comment>
<gene>
    <name evidence="1" type="ORF">N7452_009132</name>
</gene>
<proteinExistence type="predicted"/>
<dbReference type="EMBL" id="JAPZBQ010000005">
    <property type="protein sequence ID" value="KAJ5328742.1"/>
    <property type="molecule type" value="Genomic_DNA"/>
</dbReference>
<evidence type="ECO:0000313" key="2">
    <source>
        <dbReference type="Proteomes" id="UP001147695"/>
    </source>
</evidence>
<reference evidence="1" key="2">
    <citation type="journal article" date="2023" name="IMA Fungus">
        <title>Comparative genomic study of the Penicillium genus elucidates a diverse pangenome and 15 lateral gene transfer events.</title>
        <authorList>
            <person name="Petersen C."/>
            <person name="Sorensen T."/>
            <person name="Nielsen M.R."/>
            <person name="Sondergaard T.E."/>
            <person name="Sorensen J.L."/>
            <person name="Fitzpatrick D.A."/>
            <person name="Frisvad J.C."/>
            <person name="Nielsen K.L."/>
        </authorList>
    </citation>
    <scope>NUCLEOTIDE SEQUENCE</scope>
    <source>
        <strain evidence="1">IBT 35673</strain>
    </source>
</reference>
<dbReference type="Proteomes" id="UP001147695">
    <property type="component" value="Unassembled WGS sequence"/>
</dbReference>
<organism evidence="1 2">
    <name type="scientific">Penicillium brevicompactum</name>
    <dbReference type="NCBI Taxonomy" id="5074"/>
    <lineage>
        <taxon>Eukaryota</taxon>
        <taxon>Fungi</taxon>
        <taxon>Dikarya</taxon>
        <taxon>Ascomycota</taxon>
        <taxon>Pezizomycotina</taxon>
        <taxon>Eurotiomycetes</taxon>
        <taxon>Eurotiomycetidae</taxon>
        <taxon>Eurotiales</taxon>
        <taxon>Aspergillaceae</taxon>
        <taxon>Penicillium</taxon>
    </lineage>
</organism>
<evidence type="ECO:0000313" key="1">
    <source>
        <dbReference type="EMBL" id="KAJ5328742.1"/>
    </source>
</evidence>
<reference evidence="1" key="1">
    <citation type="submission" date="2022-12" db="EMBL/GenBank/DDBJ databases">
        <authorList>
            <person name="Petersen C."/>
        </authorList>
    </citation>
    <scope>NUCLEOTIDE SEQUENCE</scope>
    <source>
        <strain evidence="1">IBT 35673</strain>
    </source>
</reference>
<protein>
    <submittedName>
        <fullName evidence="1">Uncharacterized protein</fullName>
    </submittedName>
</protein>
<sequence>MAQTGDDPIGDELAVPGDELYPRRMVGPLLLTREAESLRRSLAEWVSAYRSRGEDYALDEYGNRVYEVSMLPPLVTRLLEIMGLQVGEAR</sequence>